<dbReference type="AlphaFoldDB" id="A0A382RD88"/>
<evidence type="ECO:0008006" key="5">
    <source>
        <dbReference type="Google" id="ProtNLM"/>
    </source>
</evidence>
<evidence type="ECO:0000313" key="4">
    <source>
        <dbReference type="EMBL" id="SVC95192.1"/>
    </source>
</evidence>
<protein>
    <recommendedName>
        <fullName evidence="5">Short-chain dehydrogenase</fullName>
    </recommendedName>
</protein>
<evidence type="ECO:0000256" key="2">
    <source>
        <dbReference type="ARBA" id="ARBA00022857"/>
    </source>
</evidence>
<dbReference type="GO" id="GO:0005829">
    <property type="term" value="C:cytosol"/>
    <property type="evidence" value="ECO:0007669"/>
    <property type="project" value="TreeGrafter"/>
</dbReference>
<dbReference type="PANTHER" id="PTHR43391:SF14">
    <property type="entry name" value="DEHYDROGENASE_REDUCTASE SDR FAMILY PROTEIN 7-LIKE"/>
    <property type="match status" value="1"/>
</dbReference>
<dbReference type="InterPro" id="IPR002347">
    <property type="entry name" value="SDR_fam"/>
</dbReference>
<evidence type="ECO:0000256" key="1">
    <source>
        <dbReference type="ARBA" id="ARBA00006484"/>
    </source>
</evidence>
<name>A0A382RD88_9ZZZZ</name>
<evidence type="ECO:0000256" key="3">
    <source>
        <dbReference type="ARBA" id="ARBA00023002"/>
    </source>
</evidence>
<dbReference type="EMBL" id="UINC01120603">
    <property type="protein sequence ID" value="SVC95192.1"/>
    <property type="molecule type" value="Genomic_DNA"/>
</dbReference>
<dbReference type="Gene3D" id="3.40.50.720">
    <property type="entry name" value="NAD(P)-binding Rossmann-like Domain"/>
    <property type="match status" value="1"/>
</dbReference>
<keyword evidence="3" id="KW-0560">Oxidoreductase</keyword>
<keyword evidence="2" id="KW-0521">NADP</keyword>
<dbReference type="GO" id="GO:0016491">
    <property type="term" value="F:oxidoreductase activity"/>
    <property type="evidence" value="ECO:0007669"/>
    <property type="project" value="UniProtKB-KW"/>
</dbReference>
<organism evidence="4">
    <name type="scientific">marine metagenome</name>
    <dbReference type="NCBI Taxonomy" id="408172"/>
    <lineage>
        <taxon>unclassified sequences</taxon>
        <taxon>metagenomes</taxon>
        <taxon>ecological metagenomes</taxon>
    </lineage>
</organism>
<gene>
    <name evidence="4" type="ORF">METZ01_LOCUS348046</name>
</gene>
<dbReference type="InterPro" id="IPR036291">
    <property type="entry name" value="NAD(P)-bd_dom_sf"/>
</dbReference>
<sequence>MSNCHKIIISISSDIGFYLAKDWLSKGISVSGTYRRKTDQCNELEALGAKLIKCDLSDKKSIDTSIRELNQLEKWNSLVVATGTQDPVGKFIDCDMGAWSDSISVNFTSQIRFIHGLLPNRSLKNSFGPSVLMFAGGGTNNATVNYSAYTISKIASIKMVELLDAEIIDTSFSIIGPGWVKTKIHNSTLQSKESAGSNYFKTLEMLEADGEKCYPMEKVIDCCNWILSSPRELVGGRNFSSVNDPWENEEIKKIT</sequence>
<accession>A0A382RD88</accession>
<reference evidence="4" key="1">
    <citation type="submission" date="2018-05" db="EMBL/GenBank/DDBJ databases">
        <authorList>
            <person name="Lanie J.A."/>
            <person name="Ng W.-L."/>
            <person name="Kazmierczak K.M."/>
            <person name="Andrzejewski T.M."/>
            <person name="Davidsen T.M."/>
            <person name="Wayne K.J."/>
            <person name="Tettelin H."/>
            <person name="Glass J.I."/>
            <person name="Rusch D."/>
            <person name="Podicherti R."/>
            <person name="Tsui H.-C.T."/>
            <person name="Winkler M.E."/>
        </authorList>
    </citation>
    <scope>NUCLEOTIDE SEQUENCE</scope>
</reference>
<feature type="non-terminal residue" evidence="4">
    <location>
        <position position="255"/>
    </location>
</feature>
<dbReference type="Pfam" id="PF13561">
    <property type="entry name" value="adh_short_C2"/>
    <property type="match status" value="1"/>
</dbReference>
<comment type="similarity">
    <text evidence="1">Belongs to the short-chain dehydrogenases/reductases (SDR) family.</text>
</comment>
<dbReference type="SUPFAM" id="SSF51735">
    <property type="entry name" value="NAD(P)-binding Rossmann-fold domains"/>
    <property type="match status" value="1"/>
</dbReference>
<proteinExistence type="inferred from homology"/>
<dbReference type="PANTHER" id="PTHR43391">
    <property type="entry name" value="RETINOL DEHYDROGENASE-RELATED"/>
    <property type="match status" value="1"/>
</dbReference>